<dbReference type="PANTHER" id="PTHR23515">
    <property type="entry name" value="HIGH-AFFINITY NITRATE TRANSPORTER 2.3"/>
    <property type="match status" value="1"/>
</dbReference>
<dbReference type="EMBL" id="CDMZ01002926">
    <property type="protein sequence ID" value="CEM44419.1"/>
    <property type="molecule type" value="Genomic_DNA"/>
</dbReference>
<comment type="similarity">
    <text evidence="2">Belongs to the major facilitator superfamily. Nitrate/nitrite porter (TC 2.A.1.8) family.</text>
</comment>
<evidence type="ECO:0000256" key="7">
    <source>
        <dbReference type="ARBA" id="ARBA00023136"/>
    </source>
</evidence>
<evidence type="ECO:0000256" key="2">
    <source>
        <dbReference type="ARBA" id="ARBA00008432"/>
    </source>
</evidence>
<gene>
    <name evidence="10" type="ORF">Cvel_7156</name>
</gene>
<evidence type="ECO:0008006" key="11">
    <source>
        <dbReference type="Google" id="ProtNLM"/>
    </source>
</evidence>
<dbReference type="VEuPathDB" id="CryptoDB:Cvel_7156"/>
<feature type="transmembrane region" description="Helical" evidence="9">
    <location>
        <begin position="402"/>
        <end position="421"/>
    </location>
</feature>
<feature type="transmembrane region" description="Helical" evidence="9">
    <location>
        <begin position="462"/>
        <end position="481"/>
    </location>
</feature>
<dbReference type="GO" id="GO:0015113">
    <property type="term" value="F:nitrite transmembrane transporter activity"/>
    <property type="evidence" value="ECO:0007669"/>
    <property type="project" value="InterPro"/>
</dbReference>
<evidence type="ECO:0000256" key="5">
    <source>
        <dbReference type="ARBA" id="ARBA00022989"/>
    </source>
</evidence>
<name>A0A0G4HJQ3_9ALVE</name>
<feature type="transmembrane region" description="Helical" evidence="9">
    <location>
        <begin position="427"/>
        <end position="455"/>
    </location>
</feature>
<dbReference type="GO" id="GO:0042128">
    <property type="term" value="P:nitrate assimilation"/>
    <property type="evidence" value="ECO:0007669"/>
    <property type="project" value="UniProtKB-KW"/>
</dbReference>
<feature type="region of interest" description="Disordered" evidence="8">
    <location>
        <begin position="527"/>
        <end position="604"/>
    </location>
</feature>
<evidence type="ECO:0000313" key="10">
    <source>
        <dbReference type="EMBL" id="CEM44419.1"/>
    </source>
</evidence>
<feature type="compositionally biased region" description="Basic and acidic residues" evidence="8">
    <location>
        <begin position="527"/>
        <end position="547"/>
    </location>
</feature>
<feature type="transmembrane region" description="Helical" evidence="9">
    <location>
        <begin position="97"/>
        <end position="116"/>
    </location>
</feature>
<dbReference type="GO" id="GO:0015112">
    <property type="term" value="F:nitrate transmembrane transporter activity"/>
    <property type="evidence" value="ECO:0007669"/>
    <property type="project" value="InterPro"/>
</dbReference>
<dbReference type="GO" id="GO:0016020">
    <property type="term" value="C:membrane"/>
    <property type="evidence" value="ECO:0007669"/>
    <property type="project" value="UniProtKB-SubCell"/>
</dbReference>
<feature type="compositionally biased region" description="Gly residues" evidence="8">
    <location>
        <begin position="593"/>
        <end position="604"/>
    </location>
</feature>
<evidence type="ECO:0000256" key="3">
    <source>
        <dbReference type="ARBA" id="ARBA00022448"/>
    </source>
</evidence>
<dbReference type="InterPro" id="IPR004737">
    <property type="entry name" value="NO3_transporter_NarK/NarU-like"/>
</dbReference>
<keyword evidence="3" id="KW-0813">Transport</keyword>
<proteinExistence type="inferred from homology"/>
<evidence type="ECO:0000256" key="1">
    <source>
        <dbReference type="ARBA" id="ARBA00004141"/>
    </source>
</evidence>
<dbReference type="AlphaFoldDB" id="A0A0G4HJQ3"/>
<sequence>MVLGFCGRPSTDEAGRATDIRFLNVSRPHMRGFHASWTCFFMAFFSWFSIAPLLPQIKESLSLTKEQVAESNAAAVASTVALRVIIGPICDYVGPRLTMCLILISGSIPVAFYGLVTNAEGLLALRFFIGFLGAAFVSCQFWTSLMFAPNTVGAANAFVGGWGNLGAGFTLLIMPLIFDAFNGTDGVSREDALAYSFLIPATVTAAFGVLTLFSSDDCPQGKYANRVKPGETLEDAQKRIEKEAASKRRSSKDGVSPSPEGEDQGQGLAVQGQEEGTGDVARGGGGEAVSPCPAAGGKKETFHGKLQEFFSGALEAMRSVFVGANTWILIIHYAMCFGVELTVNNFIVLYFYDEFRDDDGERVLSQSQAAWIAAAFPLCNIFARALGGLLSDYLAVPLSFTGRIMAHGFSLLMEGVMLLIFTMQHDIWSALGVLIVFSIFTQMAEGTTFGLVPFVSKHHTGMVAGLVGAGGNAGALLLAFLFRQLPDRQAFRIISYLVMGTALASLGLRLHKQYIWPTEKTWEAAKAEKEKKEEDRRKKEQKKKSLESDSQPFPQVPAVSRTEMPSMQDPSSAVYGGGETSPMNFPDREGGEMEGPGGEEGVVV</sequence>
<feature type="region of interest" description="Disordered" evidence="8">
    <location>
        <begin position="241"/>
        <end position="296"/>
    </location>
</feature>
<evidence type="ECO:0000256" key="8">
    <source>
        <dbReference type="SAM" id="MobiDB-lite"/>
    </source>
</evidence>
<protein>
    <recommendedName>
        <fullName evidence="11">Major facilitator superfamily (MFS) profile domain-containing protein</fullName>
    </recommendedName>
</protein>
<evidence type="ECO:0000256" key="9">
    <source>
        <dbReference type="SAM" id="Phobius"/>
    </source>
</evidence>
<dbReference type="Gene3D" id="1.20.1250.20">
    <property type="entry name" value="MFS general substrate transporter like domains"/>
    <property type="match status" value="2"/>
</dbReference>
<comment type="subcellular location">
    <subcellularLocation>
        <location evidence="1">Membrane</location>
        <topology evidence="1">Multi-pass membrane protein</topology>
    </subcellularLocation>
</comment>
<feature type="transmembrane region" description="Helical" evidence="9">
    <location>
        <begin position="154"/>
        <end position="178"/>
    </location>
</feature>
<dbReference type="InterPro" id="IPR036259">
    <property type="entry name" value="MFS_trans_sf"/>
</dbReference>
<organism evidence="10">
    <name type="scientific">Chromera velia CCMP2878</name>
    <dbReference type="NCBI Taxonomy" id="1169474"/>
    <lineage>
        <taxon>Eukaryota</taxon>
        <taxon>Sar</taxon>
        <taxon>Alveolata</taxon>
        <taxon>Colpodellida</taxon>
        <taxon>Chromeraceae</taxon>
        <taxon>Chromera</taxon>
    </lineage>
</organism>
<dbReference type="Pfam" id="PF07690">
    <property type="entry name" value="MFS_1"/>
    <property type="match status" value="1"/>
</dbReference>
<keyword evidence="6" id="KW-0534">Nitrate assimilation</keyword>
<feature type="transmembrane region" description="Helical" evidence="9">
    <location>
        <begin position="327"/>
        <end position="351"/>
    </location>
</feature>
<reference evidence="10" key="1">
    <citation type="submission" date="2014-11" db="EMBL/GenBank/DDBJ databases">
        <authorList>
            <person name="Otto D Thomas"/>
            <person name="Naeem Raeece"/>
        </authorList>
    </citation>
    <scope>NUCLEOTIDE SEQUENCE</scope>
</reference>
<feature type="transmembrane region" description="Helical" evidence="9">
    <location>
        <begin position="35"/>
        <end position="53"/>
    </location>
</feature>
<accession>A0A0G4HJQ3</accession>
<keyword evidence="5 9" id="KW-1133">Transmembrane helix</keyword>
<dbReference type="InterPro" id="IPR044772">
    <property type="entry name" value="NO3_transporter"/>
</dbReference>
<evidence type="ECO:0000256" key="6">
    <source>
        <dbReference type="ARBA" id="ARBA00023063"/>
    </source>
</evidence>
<feature type="transmembrane region" description="Helical" evidence="9">
    <location>
        <begin position="122"/>
        <end position="142"/>
    </location>
</feature>
<dbReference type="InterPro" id="IPR011701">
    <property type="entry name" value="MFS"/>
</dbReference>
<dbReference type="PhylomeDB" id="A0A0G4HJQ3"/>
<evidence type="ECO:0000256" key="4">
    <source>
        <dbReference type="ARBA" id="ARBA00022692"/>
    </source>
</evidence>
<keyword evidence="4 9" id="KW-0812">Transmembrane</keyword>
<dbReference type="NCBIfam" id="TIGR00886">
    <property type="entry name" value="2A0108"/>
    <property type="match status" value="1"/>
</dbReference>
<feature type="transmembrane region" description="Helical" evidence="9">
    <location>
        <begin position="193"/>
        <end position="213"/>
    </location>
</feature>
<keyword evidence="7 9" id="KW-0472">Membrane</keyword>
<feature type="transmembrane region" description="Helical" evidence="9">
    <location>
        <begin position="371"/>
        <end position="390"/>
    </location>
</feature>
<dbReference type="SUPFAM" id="SSF103473">
    <property type="entry name" value="MFS general substrate transporter"/>
    <property type="match status" value="1"/>
</dbReference>